<dbReference type="AlphaFoldDB" id="A0A8X6YM62"/>
<reference evidence="1" key="1">
    <citation type="submission" date="2020-08" db="EMBL/GenBank/DDBJ databases">
        <title>Multicomponent nature underlies the extraordinary mechanical properties of spider dragline silk.</title>
        <authorList>
            <person name="Kono N."/>
            <person name="Nakamura H."/>
            <person name="Mori M."/>
            <person name="Yoshida Y."/>
            <person name="Ohtoshi R."/>
            <person name="Malay A.D."/>
            <person name="Moran D.A.P."/>
            <person name="Tomita M."/>
            <person name="Numata K."/>
            <person name="Arakawa K."/>
        </authorList>
    </citation>
    <scope>NUCLEOTIDE SEQUENCE</scope>
</reference>
<dbReference type="EMBL" id="BMAV01020776">
    <property type="protein sequence ID" value="GFY74487.1"/>
    <property type="molecule type" value="Genomic_DNA"/>
</dbReference>
<dbReference type="Proteomes" id="UP000886998">
    <property type="component" value="Unassembled WGS sequence"/>
</dbReference>
<evidence type="ECO:0000313" key="1">
    <source>
        <dbReference type="EMBL" id="GFY74487.1"/>
    </source>
</evidence>
<evidence type="ECO:0000313" key="2">
    <source>
        <dbReference type="Proteomes" id="UP000886998"/>
    </source>
</evidence>
<protein>
    <submittedName>
        <fullName evidence="1">Uncharacterized protein</fullName>
    </submittedName>
</protein>
<proteinExistence type="predicted"/>
<organism evidence="1 2">
    <name type="scientific">Trichonephila inaurata madagascariensis</name>
    <dbReference type="NCBI Taxonomy" id="2747483"/>
    <lineage>
        <taxon>Eukaryota</taxon>
        <taxon>Metazoa</taxon>
        <taxon>Ecdysozoa</taxon>
        <taxon>Arthropoda</taxon>
        <taxon>Chelicerata</taxon>
        <taxon>Arachnida</taxon>
        <taxon>Araneae</taxon>
        <taxon>Araneomorphae</taxon>
        <taxon>Entelegynae</taxon>
        <taxon>Araneoidea</taxon>
        <taxon>Nephilidae</taxon>
        <taxon>Trichonephila</taxon>
        <taxon>Trichonephila inaurata</taxon>
    </lineage>
</organism>
<sequence>MVTRVMFQAKRHVLFHVCRGQLSGPLSCGHFPVSKNVVDDLLWKVDDMIKANRRIPIDGVVEELGIGHERAQKHPPVTTCLMPLSSPDE</sequence>
<accession>A0A8X6YM62</accession>
<keyword evidence="2" id="KW-1185">Reference proteome</keyword>
<gene>
    <name evidence="1" type="ORF">TNIN_63181</name>
</gene>
<name>A0A8X6YM62_9ARAC</name>
<comment type="caution">
    <text evidence="1">The sequence shown here is derived from an EMBL/GenBank/DDBJ whole genome shotgun (WGS) entry which is preliminary data.</text>
</comment>